<comment type="caution">
    <text evidence="6">The sequence shown here is derived from an EMBL/GenBank/DDBJ whole genome shotgun (WGS) entry which is preliminary data.</text>
</comment>
<dbReference type="Proteomes" id="UP000176938">
    <property type="component" value="Unassembled WGS sequence"/>
</dbReference>
<sequence length="185" mass="20574">MKTIWIVLGVVVVLGLFLVGTYNGLVGMDQTVKQAWAQVENQLQRRYDLIPNLVSTVQGYAKHEKELFENVTKARSAWANAKSTADKVAAAGGMEGAIGRLLLVAENYPQLQAAQNFRALQDELAGTENRLAVARMRFNETVQTYNTKARSIPTVFLVRMFGFDSIKDFFKVEGEAAKQAPKVEF</sequence>
<dbReference type="PANTHER" id="PTHR34478">
    <property type="entry name" value="PROTEIN LEMA"/>
    <property type="match status" value="1"/>
</dbReference>
<gene>
    <name evidence="6" type="ORF">A3H38_03180</name>
</gene>
<dbReference type="Pfam" id="PF04011">
    <property type="entry name" value="LemA"/>
    <property type="match status" value="1"/>
</dbReference>
<dbReference type="PANTHER" id="PTHR34478:SF2">
    <property type="entry name" value="MEMBRANE PROTEIN"/>
    <property type="match status" value="1"/>
</dbReference>
<evidence type="ECO:0000256" key="1">
    <source>
        <dbReference type="ARBA" id="ARBA00004167"/>
    </source>
</evidence>
<dbReference type="GO" id="GO:0016020">
    <property type="term" value="C:membrane"/>
    <property type="evidence" value="ECO:0007669"/>
    <property type="project" value="UniProtKB-SubCell"/>
</dbReference>
<dbReference type="EMBL" id="METP01000035">
    <property type="protein sequence ID" value="OGC05717.1"/>
    <property type="molecule type" value="Genomic_DNA"/>
</dbReference>
<dbReference type="SUPFAM" id="SSF140478">
    <property type="entry name" value="LemA-like"/>
    <property type="match status" value="1"/>
</dbReference>
<reference evidence="6 7" key="1">
    <citation type="journal article" date="2016" name="Nat. Commun.">
        <title>Thousands of microbial genomes shed light on interconnected biogeochemical processes in an aquifer system.</title>
        <authorList>
            <person name="Anantharaman K."/>
            <person name="Brown C.T."/>
            <person name="Hug L.A."/>
            <person name="Sharon I."/>
            <person name="Castelle C.J."/>
            <person name="Probst A.J."/>
            <person name="Thomas B.C."/>
            <person name="Singh A."/>
            <person name="Wilkins M.J."/>
            <person name="Karaoz U."/>
            <person name="Brodie E.L."/>
            <person name="Williams K.H."/>
            <person name="Hubbard S.S."/>
            <person name="Banfield J.F."/>
        </authorList>
    </citation>
    <scope>NUCLEOTIDE SEQUENCE [LARGE SCALE GENOMIC DNA]</scope>
</reference>
<dbReference type="AlphaFoldDB" id="A0A1F4RC20"/>
<comment type="subcellular location">
    <subcellularLocation>
        <location evidence="1">Membrane</location>
        <topology evidence="1">Single-pass membrane protein</topology>
    </subcellularLocation>
</comment>
<protein>
    <submittedName>
        <fullName evidence="6">LemA family protein</fullName>
    </submittedName>
</protein>
<comment type="similarity">
    <text evidence="2">Belongs to the LemA family.</text>
</comment>
<keyword evidence="4" id="KW-1133">Transmembrane helix</keyword>
<evidence type="ECO:0000313" key="7">
    <source>
        <dbReference type="Proteomes" id="UP000176938"/>
    </source>
</evidence>
<organism evidence="6 7">
    <name type="scientific">candidate division WOR-1 bacterium RIFCSPLOWO2_02_FULL_46_20</name>
    <dbReference type="NCBI Taxonomy" id="1802567"/>
    <lineage>
        <taxon>Bacteria</taxon>
        <taxon>Bacillati</taxon>
        <taxon>Saganbacteria</taxon>
    </lineage>
</organism>
<dbReference type="Gene3D" id="1.20.1440.20">
    <property type="entry name" value="LemA-like domain"/>
    <property type="match status" value="1"/>
</dbReference>
<proteinExistence type="inferred from homology"/>
<evidence type="ECO:0000256" key="2">
    <source>
        <dbReference type="ARBA" id="ARBA00008854"/>
    </source>
</evidence>
<keyword evidence="5" id="KW-0472">Membrane</keyword>
<dbReference type="InterPro" id="IPR023353">
    <property type="entry name" value="LemA-like_dom_sf"/>
</dbReference>
<keyword evidence="3" id="KW-0812">Transmembrane</keyword>
<evidence type="ECO:0000313" key="6">
    <source>
        <dbReference type="EMBL" id="OGC05717.1"/>
    </source>
</evidence>
<name>A0A1F4RC20_UNCSA</name>
<accession>A0A1F4RC20</accession>
<evidence type="ECO:0000256" key="5">
    <source>
        <dbReference type="ARBA" id="ARBA00023136"/>
    </source>
</evidence>
<evidence type="ECO:0000256" key="4">
    <source>
        <dbReference type="ARBA" id="ARBA00022989"/>
    </source>
</evidence>
<evidence type="ECO:0000256" key="3">
    <source>
        <dbReference type="ARBA" id="ARBA00022692"/>
    </source>
</evidence>
<dbReference type="InterPro" id="IPR007156">
    <property type="entry name" value="MamQ_LemA"/>
</dbReference>